<sequence>MAMLSGGRVNGEARDDGVELRRKVGARRAGTDMSLTGIPLLALAGLTLVGFVTATVLLWSRCGRWRLVVRTLGVLLIEVAVVLSVGLAVNRSEQFYPSWAALAGDTGTQTTTAVAQAGELDDSLASRSTQPWRPASLPQWKLAGAPTMTVPPDYAAASKAPYPVLVVLGPATSVTKPVKGVVTVRLTPTPATTAEALRSLVPDLSRAVRVTAGGWALAAGMDDAALAGDLARSLPAQFRALALVQTSATAFPGALGVTPPGTTVAAVLPAPADRSAQPPTGVTFLTAAAPKAWSTAISWTTRQLSPPLAPPLQLPTGNIK</sequence>
<keyword evidence="1" id="KW-0472">Membrane</keyword>
<accession>A0A1K0FQ76</accession>
<dbReference type="EMBL" id="MEIA01000078">
    <property type="protein sequence ID" value="OJF14864.1"/>
    <property type="molecule type" value="Genomic_DNA"/>
</dbReference>
<gene>
    <name evidence="2" type="ORF">BG844_07525</name>
</gene>
<feature type="transmembrane region" description="Helical" evidence="1">
    <location>
        <begin position="67"/>
        <end position="89"/>
    </location>
</feature>
<evidence type="ECO:0000256" key="1">
    <source>
        <dbReference type="SAM" id="Phobius"/>
    </source>
</evidence>
<proteinExistence type="predicted"/>
<feature type="transmembrane region" description="Helical" evidence="1">
    <location>
        <begin position="38"/>
        <end position="60"/>
    </location>
</feature>
<evidence type="ECO:0000313" key="3">
    <source>
        <dbReference type="Proteomes" id="UP000182486"/>
    </source>
</evidence>
<keyword evidence="3" id="KW-1185">Reference proteome</keyword>
<keyword evidence="1" id="KW-0812">Transmembrane</keyword>
<reference evidence="2 3" key="1">
    <citation type="submission" date="2016-09" db="EMBL/GenBank/DDBJ databases">
        <title>Couchioplanes caeruleus draft genome sequence.</title>
        <authorList>
            <person name="Sheehan J."/>
            <person name="Caffrey P."/>
        </authorList>
    </citation>
    <scope>NUCLEOTIDE SEQUENCE [LARGE SCALE GENOMIC DNA]</scope>
    <source>
        <strain evidence="2 3">DSM 43634</strain>
    </source>
</reference>
<evidence type="ECO:0000313" key="2">
    <source>
        <dbReference type="EMBL" id="OJF14864.1"/>
    </source>
</evidence>
<comment type="caution">
    <text evidence="2">The sequence shown here is derived from an EMBL/GenBank/DDBJ whole genome shotgun (WGS) entry which is preliminary data.</text>
</comment>
<dbReference type="AlphaFoldDB" id="A0A1K0FQ76"/>
<dbReference type="Proteomes" id="UP000182486">
    <property type="component" value="Unassembled WGS sequence"/>
</dbReference>
<protein>
    <submittedName>
        <fullName evidence="2">Uncharacterized protein</fullName>
    </submittedName>
</protein>
<organism evidence="2 3">
    <name type="scientific">Couchioplanes caeruleus subsp. caeruleus</name>
    <dbReference type="NCBI Taxonomy" id="56427"/>
    <lineage>
        <taxon>Bacteria</taxon>
        <taxon>Bacillati</taxon>
        <taxon>Actinomycetota</taxon>
        <taxon>Actinomycetes</taxon>
        <taxon>Micromonosporales</taxon>
        <taxon>Micromonosporaceae</taxon>
        <taxon>Couchioplanes</taxon>
    </lineage>
</organism>
<name>A0A1K0FQ76_9ACTN</name>
<keyword evidence="1" id="KW-1133">Transmembrane helix</keyword>